<dbReference type="EMBL" id="SELW01000355">
    <property type="protein sequence ID" value="TID28958.1"/>
    <property type="molecule type" value="Genomic_DNA"/>
</dbReference>
<dbReference type="AlphaFoldDB" id="A0A4T0X1S6"/>
<dbReference type="Proteomes" id="UP000307173">
    <property type="component" value="Unassembled WGS sequence"/>
</dbReference>
<proteinExistence type="predicted"/>
<organism evidence="2 3">
    <name type="scientific">Pichia inconspicua</name>
    <dbReference type="NCBI Taxonomy" id="52247"/>
    <lineage>
        <taxon>Eukaryota</taxon>
        <taxon>Fungi</taxon>
        <taxon>Dikarya</taxon>
        <taxon>Ascomycota</taxon>
        <taxon>Saccharomycotina</taxon>
        <taxon>Pichiomycetes</taxon>
        <taxon>Pichiales</taxon>
        <taxon>Pichiaceae</taxon>
        <taxon>Pichia</taxon>
    </lineage>
</organism>
<name>A0A4T0X1S6_9ASCO</name>
<reference evidence="2 3" key="1">
    <citation type="journal article" date="2019" name="Front. Genet.">
        <title>Whole-Genome Sequencing of the Opportunistic Yeast Pathogen Candida inconspicua Uncovers Its Hybrid Origin.</title>
        <authorList>
            <person name="Mixao V."/>
            <person name="Hansen A.P."/>
            <person name="Saus E."/>
            <person name="Boekhout T."/>
            <person name="Lass-Florl C."/>
            <person name="Gabaldon T."/>
        </authorList>
    </citation>
    <scope>NUCLEOTIDE SEQUENCE [LARGE SCALE GENOMIC DNA]</scope>
    <source>
        <strain evidence="2 3">CBS 180</strain>
    </source>
</reference>
<evidence type="ECO:0000256" key="1">
    <source>
        <dbReference type="SAM" id="MobiDB-lite"/>
    </source>
</evidence>
<accession>A0A4T0X1S6</accession>
<sequence>MVKDPYPFDQIPQLALQQQQVMTDVKALHENEAFSLKNFTFQERSLLYAIFSQHKEENREYLKYFSIEEITESERWNPFVALLAEEVPLKHLITCHEEELKSSKEWGKWALYLIRKLQRAESILDDYAASATAEAAAAATCHDPENTVLDTDTATASVPEKATP</sequence>
<feature type="region of interest" description="Disordered" evidence="1">
    <location>
        <begin position="143"/>
        <end position="164"/>
    </location>
</feature>
<comment type="caution">
    <text evidence="2">The sequence shown here is derived from an EMBL/GenBank/DDBJ whole genome shotgun (WGS) entry which is preliminary data.</text>
</comment>
<evidence type="ECO:0000313" key="3">
    <source>
        <dbReference type="Proteomes" id="UP000307173"/>
    </source>
</evidence>
<evidence type="ECO:0000313" key="2">
    <source>
        <dbReference type="EMBL" id="TID28958.1"/>
    </source>
</evidence>
<protein>
    <submittedName>
        <fullName evidence="2">Uncharacterized protein</fullName>
    </submittedName>
</protein>
<keyword evidence="3" id="KW-1185">Reference proteome</keyword>
<gene>
    <name evidence="2" type="ORF">CANINC_002226</name>
</gene>